<feature type="region of interest" description="Disordered" evidence="4">
    <location>
        <begin position="1"/>
        <end position="23"/>
    </location>
</feature>
<dbReference type="Pfam" id="PF18598">
    <property type="entry name" value="TetR_C_36"/>
    <property type="match status" value="1"/>
</dbReference>
<dbReference type="Proteomes" id="UP001595696">
    <property type="component" value="Unassembled WGS sequence"/>
</dbReference>
<gene>
    <name evidence="6" type="ORF">ACFO0B_23140</name>
</gene>
<evidence type="ECO:0000256" key="3">
    <source>
        <dbReference type="ARBA" id="ARBA00023163"/>
    </source>
</evidence>
<dbReference type="SUPFAM" id="SSF46689">
    <property type="entry name" value="Homeodomain-like"/>
    <property type="match status" value="1"/>
</dbReference>
<dbReference type="InterPro" id="IPR050109">
    <property type="entry name" value="HTH-type_TetR-like_transc_reg"/>
</dbReference>
<dbReference type="EMBL" id="JBHSAX010000019">
    <property type="protein sequence ID" value="MFC3964892.1"/>
    <property type="molecule type" value="Genomic_DNA"/>
</dbReference>
<dbReference type="RefSeq" id="WP_378614660.1">
    <property type="nucleotide sequence ID" value="NZ_JBHSAX010000019.1"/>
</dbReference>
<accession>A0ABV8DZF7</accession>
<sequence length="205" mass="22181">MVLSGPEARQRTPRRPGRPAAATPAEVVAAARAAFLAGERIDVQSIAAGLGLSRASVYRWFGSREGLLGAVLAGEYEALVARADSRRRSAGGARVLEVLARVNRWMSDNEPFRRYFEHEQRAGLRTLTAGDGPVQPRAVRAVEELVRRAVRDDGYEPPMAPDLLAYAMVRLGEAFLYNDSAVGITGDVERLRTVQAALLGLPADS</sequence>
<evidence type="ECO:0000256" key="2">
    <source>
        <dbReference type="ARBA" id="ARBA00023125"/>
    </source>
</evidence>
<evidence type="ECO:0000313" key="7">
    <source>
        <dbReference type="Proteomes" id="UP001595696"/>
    </source>
</evidence>
<keyword evidence="7" id="KW-1185">Reference proteome</keyword>
<feature type="domain" description="QsdR TetR regulatory C-terminal" evidence="5">
    <location>
        <begin position="90"/>
        <end position="200"/>
    </location>
</feature>
<reference evidence="7" key="1">
    <citation type="journal article" date="2019" name="Int. J. Syst. Evol. Microbiol.">
        <title>The Global Catalogue of Microorganisms (GCM) 10K type strain sequencing project: providing services to taxonomists for standard genome sequencing and annotation.</title>
        <authorList>
            <consortium name="The Broad Institute Genomics Platform"/>
            <consortium name="The Broad Institute Genome Sequencing Center for Infectious Disease"/>
            <person name="Wu L."/>
            <person name="Ma J."/>
        </authorList>
    </citation>
    <scope>NUCLEOTIDE SEQUENCE [LARGE SCALE GENOMIC DNA]</scope>
    <source>
        <strain evidence="7">CGMCC 4.7330</strain>
    </source>
</reference>
<evidence type="ECO:0000313" key="6">
    <source>
        <dbReference type="EMBL" id="MFC3964892.1"/>
    </source>
</evidence>
<proteinExistence type="predicted"/>
<evidence type="ECO:0000256" key="4">
    <source>
        <dbReference type="SAM" id="MobiDB-lite"/>
    </source>
</evidence>
<protein>
    <submittedName>
        <fullName evidence="6">QsdR family transcriptional regulator</fullName>
    </submittedName>
</protein>
<dbReference type="PANTHER" id="PTHR30055:SF234">
    <property type="entry name" value="HTH-TYPE TRANSCRIPTIONAL REGULATOR BETI"/>
    <property type="match status" value="1"/>
</dbReference>
<keyword evidence="1" id="KW-0805">Transcription regulation</keyword>
<dbReference type="InterPro" id="IPR009057">
    <property type="entry name" value="Homeodomain-like_sf"/>
</dbReference>
<evidence type="ECO:0000259" key="5">
    <source>
        <dbReference type="Pfam" id="PF18598"/>
    </source>
</evidence>
<evidence type="ECO:0000256" key="1">
    <source>
        <dbReference type="ARBA" id="ARBA00023015"/>
    </source>
</evidence>
<comment type="caution">
    <text evidence="6">The sequence shown here is derived from an EMBL/GenBank/DDBJ whole genome shotgun (WGS) entry which is preliminary data.</text>
</comment>
<name>A0ABV8DZF7_9NOCA</name>
<dbReference type="InterPro" id="IPR041485">
    <property type="entry name" value="TetR_C_36"/>
</dbReference>
<keyword evidence="2" id="KW-0238">DNA-binding</keyword>
<organism evidence="6 7">
    <name type="scientific">Nocardia jiangsuensis</name>
    <dbReference type="NCBI Taxonomy" id="1691563"/>
    <lineage>
        <taxon>Bacteria</taxon>
        <taxon>Bacillati</taxon>
        <taxon>Actinomycetota</taxon>
        <taxon>Actinomycetes</taxon>
        <taxon>Mycobacteriales</taxon>
        <taxon>Nocardiaceae</taxon>
        <taxon>Nocardia</taxon>
    </lineage>
</organism>
<keyword evidence="3" id="KW-0804">Transcription</keyword>
<dbReference type="Gene3D" id="1.10.357.10">
    <property type="entry name" value="Tetracycline Repressor, domain 2"/>
    <property type="match status" value="1"/>
</dbReference>
<dbReference type="PANTHER" id="PTHR30055">
    <property type="entry name" value="HTH-TYPE TRANSCRIPTIONAL REGULATOR RUTR"/>
    <property type="match status" value="1"/>
</dbReference>